<organism evidence="4 5">
    <name type="scientific">Pinibacter aurantiacus</name>
    <dbReference type="NCBI Taxonomy" id="2851599"/>
    <lineage>
        <taxon>Bacteria</taxon>
        <taxon>Pseudomonadati</taxon>
        <taxon>Bacteroidota</taxon>
        <taxon>Chitinophagia</taxon>
        <taxon>Chitinophagales</taxon>
        <taxon>Chitinophagaceae</taxon>
        <taxon>Pinibacter</taxon>
    </lineage>
</organism>
<keyword evidence="2" id="KW-1133">Transmembrane helix</keyword>
<gene>
    <name evidence="4" type="ORF">KTO63_09825</name>
</gene>
<feature type="transmembrane region" description="Helical" evidence="2">
    <location>
        <begin position="12"/>
        <end position="31"/>
    </location>
</feature>
<feature type="compositionally biased region" description="Basic and acidic residues" evidence="1">
    <location>
        <begin position="234"/>
        <end position="260"/>
    </location>
</feature>
<feature type="domain" description="Mce/MlaD" evidence="3">
    <location>
        <begin position="41"/>
        <end position="115"/>
    </location>
</feature>
<dbReference type="EMBL" id="JAHSPG010000006">
    <property type="protein sequence ID" value="MBV4357445.1"/>
    <property type="molecule type" value="Genomic_DNA"/>
</dbReference>
<comment type="caution">
    <text evidence="4">The sequence shown here is derived from an EMBL/GenBank/DDBJ whole genome shotgun (WGS) entry which is preliminary data.</text>
</comment>
<evidence type="ECO:0000259" key="3">
    <source>
        <dbReference type="Pfam" id="PF02470"/>
    </source>
</evidence>
<dbReference type="RefSeq" id="WP_217791090.1">
    <property type="nucleotide sequence ID" value="NZ_JAHSPG010000006.1"/>
</dbReference>
<proteinExistence type="predicted"/>
<dbReference type="Pfam" id="PF02470">
    <property type="entry name" value="MlaD"/>
    <property type="match status" value="1"/>
</dbReference>
<feature type="region of interest" description="Disordered" evidence="1">
    <location>
        <begin position="231"/>
        <end position="260"/>
    </location>
</feature>
<evidence type="ECO:0000313" key="5">
    <source>
        <dbReference type="Proteomes" id="UP000812270"/>
    </source>
</evidence>
<sequence length="260" mass="28451">MKTTPQQKIKLGAFTIVALLVLFIGIFVIGSKKNMFKSTFRVYGTFKNVGGLQVGNNVRFVGINVGTVDAIEIISDSLARVDMILQSKVKKFLKNNAIASIGSDGLMGDKLVVISSAIDSTMMASSVPIKDGDQIRTINPIEYDKVLGKAKRIIDNAEVMTNSLSDMITKVNSGHGTIGRLLNSDSLAKSLESTSNSAKAALTSVKKGSEGFSENMEALHSNFLFKKYYRKKEKQQEKEQKKKEREAKKSADSTREATKN</sequence>
<keyword evidence="2" id="KW-0472">Membrane</keyword>
<name>A0A9E2SCN3_9BACT</name>
<protein>
    <submittedName>
        <fullName evidence="4">MCE family protein</fullName>
    </submittedName>
</protein>
<dbReference type="PANTHER" id="PTHR33371">
    <property type="entry name" value="INTERMEMBRANE PHOSPHOLIPID TRANSPORT SYSTEM BINDING PROTEIN MLAD-RELATED"/>
    <property type="match status" value="1"/>
</dbReference>
<dbReference type="Proteomes" id="UP000812270">
    <property type="component" value="Unassembled WGS sequence"/>
</dbReference>
<dbReference type="InterPro" id="IPR052336">
    <property type="entry name" value="MlaD_Phospholipid_Transporter"/>
</dbReference>
<dbReference type="AlphaFoldDB" id="A0A9E2SCN3"/>
<accession>A0A9E2SCN3</accession>
<dbReference type="InterPro" id="IPR003399">
    <property type="entry name" value="Mce/MlaD"/>
</dbReference>
<evidence type="ECO:0000256" key="1">
    <source>
        <dbReference type="SAM" id="MobiDB-lite"/>
    </source>
</evidence>
<dbReference type="PANTHER" id="PTHR33371:SF4">
    <property type="entry name" value="INTERMEMBRANE PHOSPHOLIPID TRANSPORT SYSTEM BINDING PROTEIN MLAD"/>
    <property type="match status" value="1"/>
</dbReference>
<evidence type="ECO:0000256" key="2">
    <source>
        <dbReference type="SAM" id="Phobius"/>
    </source>
</evidence>
<reference evidence="4" key="1">
    <citation type="submission" date="2021-06" db="EMBL/GenBank/DDBJ databases">
        <authorList>
            <person name="Huq M.A."/>
        </authorList>
    </citation>
    <scope>NUCLEOTIDE SEQUENCE</scope>
    <source>
        <strain evidence="4">MAH-26</strain>
    </source>
</reference>
<evidence type="ECO:0000313" key="4">
    <source>
        <dbReference type="EMBL" id="MBV4357445.1"/>
    </source>
</evidence>
<keyword evidence="5" id="KW-1185">Reference proteome</keyword>
<keyword evidence="2" id="KW-0812">Transmembrane</keyword>